<accession>A0A7J6T204</accession>
<organism evidence="1 2">
    <name type="scientific">Perkinsus olseni</name>
    <name type="common">Perkinsus atlanticus</name>
    <dbReference type="NCBI Taxonomy" id="32597"/>
    <lineage>
        <taxon>Eukaryota</taxon>
        <taxon>Sar</taxon>
        <taxon>Alveolata</taxon>
        <taxon>Perkinsozoa</taxon>
        <taxon>Perkinsea</taxon>
        <taxon>Perkinsida</taxon>
        <taxon>Perkinsidae</taxon>
        <taxon>Perkinsus</taxon>
    </lineage>
</organism>
<dbReference type="Proteomes" id="UP000553632">
    <property type="component" value="Unassembled WGS sequence"/>
</dbReference>
<keyword evidence="2" id="KW-1185">Reference proteome</keyword>
<proteinExistence type="predicted"/>
<dbReference type="AlphaFoldDB" id="A0A7J6T204"/>
<sequence length="117" mass="12799">VVGTRKTARHGELAKHCKAEVTRLRTPQLAPDASTRCCIYLAATLMSHPGAQVGVGHPRPMQRTETLRLSVKNSENFSRLGGSLECELYQLLGNRQHWSTLLNRSSASSTDQTRGAA</sequence>
<protein>
    <submittedName>
        <fullName evidence="1">Uncharacterized protein</fullName>
    </submittedName>
</protein>
<feature type="non-terminal residue" evidence="1">
    <location>
        <position position="117"/>
    </location>
</feature>
<feature type="non-terminal residue" evidence="1">
    <location>
        <position position="1"/>
    </location>
</feature>
<evidence type="ECO:0000313" key="2">
    <source>
        <dbReference type="Proteomes" id="UP000553632"/>
    </source>
</evidence>
<gene>
    <name evidence="1" type="ORF">FOZ63_021244</name>
</gene>
<dbReference type="EMBL" id="JABANO010014165">
    <property type="protein sequence ID" value="KAF4739041.1"/>
    <property type="molecule type" value="Genomic_DNA"/>
</dbReference>
<comment type="caution">
    <text evidence="1">The sequence shown here is derived from an EMBL/GenBank/DDBJ whole genome shotgun (WGS) entry which is preliminary data.</text>
</comment>
<name>A0A7J6T204_PEROL</name>
<reference evidence="1 2" key="1">
    <citation type="submission" date="2020-04" db="EMBL/GenBank/DDBJ databases">
        <title>Perkinsus olseni comparative genomics.</title>
        <authorList>
            <person name="Bogema D.R."/>
        </authorList>
    </citation>
    <scope>NUCLEOTIDE SEQUENCE [LARGE SCALE GENOMIC DNA]</scope>
    <source>
        <strain evidence="1 2">ATCC PRA-207</strain>
    </source>
</reference>
<evidence type="ECO:0000313" key="1">
    <source>
        <dbReference type="EMBL" id="KAF4739041.1"/>
    </source>
</evidence>